<sequence length="291" mass="33396">MTEKKMNENLTPEQEARFPEFVDKWIDIYMSTEPCDFEKAKEAAKLAYKLAGLAEPTQFYLADSPMHAIKVIQELDPSLSARDIFNNMSYGNHEATWLSFYDYFREVCGLEFCSKLEGLNQLAKYSGWVSFYEDVVVFQHRPNVIKLDDQNRLHCEDGPAVSFPDGYSVYSWHGTRIPAEWITKKSELTPEIALTWENVEQRRCACEILGWATILRKLDARVIDSDDDPMIGNLLEVDLPELGTEKFLQVLCGTGRTFAIPVPPEMKTALEANAWSYNIEPDLLKMLEVRT</sequence>
<feature type="domain" description="DUF6745" evidence="1">
    <location>
        <begin position="88"/>
        <end position="282"/>
    </location>
</feature>
<dbReference type="Pfam" id="PF20530">
    <property type="entry name" value="DUF6745"/>
    <property type="match status" value="1"/>
</dbReference>
<proteinExistence type="predicted"/>
<gene>
    <name evidence="2" type="ORF">UFOVP787_61</name>
</gene>
<evidence type="ECO:0000313" key="2">
    <source>
        <dbReference type="EMBL" id="CAB4162562.1"/>
    </source>
</evidence>
<accession>A0A6J5NUT3</accession>
<name>A0A6J5NUT3_9CAUD</name>
<organism evidence="2">
    <name type="scientific">uncultured Caudovirales phage</name>
    <dbReference type="NCBI Taxonomy" id="2100421"/>
    <lineage>
        <taxon>Viruses</taxon>
        <taxon>Duplodnaviria</taxon>
        <taxon>Heunggongvirae</taxon>
        <taxon>Uroviricota</taxon>
        <taxon>Caudoviricetes</taxon>
        <taxon>Peduoviridae</taxon>
        <taxon>Maltschvirus</taxon>
        <taxon>Maltschvirus maltsch</taxon>
    </lineage>
</organism>
<reference evidence="2" key="1">
    <citation type="submission" date="2020-04" db="EMBL/GenBank/DDBJ databases">
        <authorList>
            <person name="Chiriac C."/>
            <person name="Salcher M."/>
            <person name="Ghai R."/>
            <person name="Kavagutti S V."/>
        </authorList>
    </citation>
    <scope>NUCLEOTIDE SEQUENCE</scope>
</reference>
<dbReference type="EMBL" id="LR796734">
    <property type="protein sequence ID" value="CAB4162562.1"/>
    <property type="molecule type" value="Genomic_DNA"/>
</dbReference>
<dbReference type="InterPro" id="IPR046633">
    <property type="entry name" value="DUF6745"/>
</dbReference>
<evidence type="ECO:0000259" key="1">
    <source>
        <dbReference type="Pfam" id="PF20530"/>
    </source>
</evidence>
<protein>
    <recommendedName>
        <fullName evidence="1">DUF6745 domain-containing protein</fullName>
    </recommendedName>
</protein>